<evidence type="ECO:0000256" key="1">
    <source>
        <dbReference type="SAM" id="Phobius"/>
    </source>
</evidence>
<dbReference type="PROSITE" id="PS50835">
    <property type="entry name" value="IG_LIKE"/>
    <property type="match status" value="1"/>
</dbReference>
<organism evidence="4 5">
    <name type="scientific">Neolamprologus brichardi</name>
    <name type="common">Fairy cichlid</name>
    <name type="synonym">Lamprologus brichardi</name>
    <dbReference type="NCBI Taxonomy" id="32507"/>
    <lineage>
        <taxon>Eukaryota</taxon>
        <taxon>Metazoa</taxon>
        <taxon>Chordata</taxon>
        <taxon>Craniata</taxon>
        <taxon>Vertebrata</taxon>
        <taxon>Euteleostomi</taxon>
        <taxon>Actinopterygii</taxon>
        <taxon>Neopterygii</taxon>
        <taxon>Teleostei</taxon>
        <taxon>Neoteleostei</taxon>
        <taxon>Acanthomorphata</taxon>
        <taxon>Ovalentaria</taxon>
        <taxon>Cichlomorphae</taxon>
        <taxon>Cichliformes</taxon>
        <taxon>Cichlidae</taxon>
        <taxon>African cichlids</taxon>
        <taxon>Pseudocrenilabrinae</taxon>
        <taxon>Lamprologini</taxon>
        <taxon>Neolamprologus</taxon>
    </lineage>
</organism>
<dbReference type="InterPro" id="IPR036179">
    <property type="entry name" value="Ig-like_dom_sf"/>
</dbReference>
<dbReference type="Ensembl" id="ENSNBRT00000025679.1">
    <property type="protein sequence ID" value="ENSNBRP00000025026.1"/>
    <property type="gene ID" value="ENSNBRG00000019124.1"/>
</dbReference>
<evidence type="ECO:0000259" key="3">
    <source>
        <dbReference type="PROSITE" id="PS50835"/>
    </source>
</evidence>
<reference evidence="4" key="1">
    <citation type="submission" date="2025-08" db="UniProtKB">
        <authorList>
            <consortium name="Ensembl"/>
        </authorList>
    </citation>
    <scope>IDENTIFICATION</scope>
</reference>
<dbReference type="SUPFAM" id="SSF48726">
    <property type="entry name" value="Immunoglobulin"/>
    <property type="match status" value="1"/>
</dbReference>
<dbReference type="AlphaFoldDB" id="A0A3Q4HS34"/>
<keyword evidence="5" id="KW-1185">Reference proteome</keyword>
<protein>
    <recommendedName>
        <fullName evidence="3">Ig-like domain-containing protein</fullName>
    </recommendedName>
</protein>
<keyword evidence="1" id="KW-0812">Transmembrane</keyword>
<dbReference type="GeneTree" id="ENSGT01030000234785"/>
<evidence type="ECO:0000313" key="4">
    <source>
        <dbReference type="Ensembl" id="ENSNBRP00000025026.1"/>
    </source>
</evidence>
<proteinExistence type="predicted"/>
<reference evidence="4" key="2">
    <citation type="submission" date="2025-09" db="UniProtKB">
        <authorList>
            <consortium name="Ensembl"/>
        </authorList>
    </citation>
    <scope>IDENTIFICATION</scope>
</reference>
<accession>A0A3Q4HS34</accession>
<keyword evidence="2" id="KW-0732">Signal</keyword>
<feature type="chain" id="PRO_5018736037" description="Ig-like domain-containing protein" evidence="2">
    <location>
        <begin position="20"/>
        <end position="172"/>
    </location>
</feature>
<sequence length="172" mass="19022">TLLSLALFLCLSLPFLCYCQLILPKPRISMNPANKVKWRSDVSITCSISPQSQQLLQGEFTLRHISGSFSQTKLSTTNSATFKILKVDFDMDGLYQCEYSHDSSISTSDSVNLSVTGNKILYITCTSCCFAPVLPRDDYLCQLSSLCAPTSLVIFLCIYVCVSLSFVSRPLS</sequence>
<evidence type="ECO:0000313" key="5">
    <source>
        <dbReference type="Proteomes" id="UP000261580"/>
    </source>
</evidence>
<evidence type="ECO:0000256" key="2">
    <source>
        <dbReference type="SAM" id="SignalP"/>
    </source>
</evidence>
<feature type="transmembrane region" description="Helical" evidence="1">
    <location>
        <begin position="148"/>
        <end position="167"/>
    </location>
</feature>
<keyword evidence="1" id="KW-0472">Membrane</keyword>
<dbReference type="InterPro" id="IPR007110">
    <property type="entry name" value="Ig-like_dom"/>
</dbReference>
<dbReference type="Bgee" id="ENSNBRG00000019124">
    <property type="expression patterns" value="Expressed in mesonephros"/>
</dbReference>
<dbReference type="Gene3D" id="2.60.40.10">
    <property type="entry name" value="Immunoglobulins"/>
    <property type="match status" value="1"/>
</dbReference>
<keyword evidence="1" id="KW-1133">Transmembrane helix</keyword>
<dbReference type="STRING" id="32507.ENSNBRP00000025026"/>
<name>A0A3Q4HS34_NEOBR</name>
<dbReference type="InterPro" id="IPR013783">
    <property type="entry name" value="Ig-like_fold"/>
</dbReference>
<dbReference type="Proteomes" id="UP000261580">
    <property type="component" value="Unassembled WGS sequence"/>
</dbReference>
<feature type="signal peptide" evidence="2">
    <location>
        <begin position="1"/>
        <end position="19"/>
    </location>
</feature>
<feature type="domain" description="Ig-like" evidence="3">
    <location>
        <begin position="1"/>
        <end position="114"/>
    </location>
</feature>